<dbReference type="Proteomes" id="UP000031433">
    <property type="component" value="Unassembled WGS sequence"/>
</dbReference>
<feature type="domain" description="Phosphoadenosine phosphosulphate reductase" evidence="10">
    <location>
        <begin position="25"/>
        <end position="222"/>
    </location>
</feature>
<accession>A0A0C1TMV0</accession>
<dbReference type="EMBL" id="JXBL01000001">
    <property type="protein sequence ID" value="KIE42229.1"/>
    <property type="molecule type" value="Genomic_DNA"/>
</dbReference>
<organism evidence="11 12">
    <name type="scientific">Geobacter soli</name>
    <dbReference type="NCBI Taxonomy" id="1510391"/>
    <lineage>
        <taxon>Bacteria</taxon>
        <taxon>Pseudomonadati</taxon>
        <taxon>Thermodesulfobacteriota</taxon>
        <taxon>Desulfuromonadia</taxon>
        <taxon>Geobacterales</taxon>
        <taxon>Geobacteraceae</taxon>
        <taxon>Geobacter</taxon>
    </lineage>
</organism>
<dbReference type="GO" id="GO:0005524">
    <property type="term" value="F:ATP binding"/>
    <property type="evidence" value="ECO:0007669"/>
    <property type="project" value="UniProtKB-KW"/>
</dbReference>
<dbReference type="InterPro" id="IPR050128">
    <property type="entry name" value="Sulfate_adenylyltrnsfr_sub2"/>
</dbReference>
<evidence type="ECO:0000313" key="11">
    <source>
        <dbReference type="EMBL" id="KIE42229.1"/>
    </source>
</evidence>
<dbReference type="PANTHER" id="PTHR43196">
    <property type="entry name" value="SULFATE ADENYLYLTRANSFERASE SUBUNIT 2"/>
    <property type="match status" value="1"/>
</dbReference>
<evidence type="ECO:0000259" key="10">
    <source>
        <dbReference type="Pfam" id="PF01507"/>
    </source>
</evidence>
<evidence type="ECO:0000256" key="1">
    <source>
        <dbReference type="ARBA" id="ARBA00008885"/>
    </source>
</evidence>
<dbReference type="PANTHER" id="PTHR43196:SF1">
    <property type="entry name" value="SULFATE ADENYLYLTRANSFERASE SUBUNIT 2"/>
    <property type="match status" value="1"/>
</dbReference>
<evidence type="ECO:0000256" key="2">
    <source>
        <dbReference type="ARBA" id="ARBA00012391"/>
    </source>
</evidence>
<keyword evidence="6" id="KW-0547">Nucleotide-binding</keyword>
<proteinExistence type="inferred from homology"/>
<dbReference type="EC" id="2.7.7.4" evidence="2"/>
<dbReference type="InterPro" id="IPR014729">
    <property type="entry name" value="Rossmann-like_a/b/a_fold"/>
</dbReference>
<evidence type="ECO:0000256" key="5">
    <source>
        <dbReference type="ARBA" id="ARBA00022695"/>
    </source>
</evidence>
<dbReference type="NCBIfam" id="NF003587">
    <property type="entry name" value="PRK05253.1"/>
    <property type="match status" value="1"/>
</dbReference>
<evidence type="ECO:0000313" key="12">
    <source>
        <dbReference type="Proteomes" id="UP000031433"/>
    </source>
</evidence>
<evidence type="ECO:0000256" key="6">
    <source>
        <dbReference type="ARBA" id="ARBA00022741"/>
    </source>
</evidence>
<name>A0A0C1TMV0_9BACT</name>
<keyword evidence="4 11" id="KW-0808">Transferase</keyword>
<gene>
    <name evidence="11" type="ORF">SE37_06140</name>
</gene>
<evidence type="ECO:0000256" key="4">
    <source>
        <dbReference type="ARBA" id="ARBA00022679"/>
    </source>
</evidence>
<evidence type="ECO:0000256" key="8">
    <source>
        <dbReference type="ARBA" id="ARBA00030256"/>
    </source>
</evidence>
<dbReference type="Pfam" id="PF01507">
    <property type="entry name" value="PAPS_reduct"/>
    <property type="match status" value="1"/>
</dbReference>
<comment type="caution">
    <text evidence="11">The sequence shown here is derived from an EMBL/GenBank/DDBJ whole genome shotgun (WGS) entry which is preliminary data.</text>
</comment>
<sequence>MNSHLDELEAQSIYIFREAYRKFENLAMLYSVGKDSTTMIHLARKAFFGRIPFPLVHIDTTYKYPEMIEYRDRMTREWGADLIVGRNEAAIAAGTGPEQGRLDCCAKLKTDGLSQTIERHGFNGLFLGIRRDEEGSRAKERVFSPRDKNFEWSYKDQPPELWDQFNTTFAPGTHIRVHPILHWTELDIWLYIQREGIELCPLYFARDGKRFRSLGCMPCTGPIQSNAVTVEEIIEELRAIKTPERAGRAQDQENTYAMQKLRAKGYM</sequence>
<evidence type="ECO:0000256" key="7">
    <source>
        <dbReference type="ARBA" id="ARBA00022840"/>
    </source>
</evidence>
<evidence type="ECO:0000256" key="3">
    <source>
        <dbReference type="ARBA" id="ARBA00022004"/>
    </source>
</evidence>
<keyword evidence="12" id="KW-1185">Reference proteome</keyword>
<dbReference type="GO" id="GO:0000103">
    <property type="term" value="P:sulfate assimilation"/>
    <property type="evidence" value="ECO:0007669"/>
    <property type="project" value="InterPro"/>
</dbReference>
<dbReference type="Gene3D" id="3.40.50.620">
    <property type="entry name" value="HUPs"/>
    <property type="match status" value="1"/>
</dbReference>
<dbReference type="RefSeq" id="WP_039644601.1">
    <property type="nucleotide sequence ID" value="NZ_JXBL01000001.1"/>
</dbReference>
<keyword evidence="7" id="KW-0067">ATP-binding</keyword>
<protein>
    <recommendedName>
        <fullName evidence="3">Sulfate adenylyltransferase subunit 2</fullName>
        <ecNumber evidence="2">2.7.7.4</ecNumber>
    </recommendedName>
    <alternativeName>
        <fullName evidence="8">ATP-sulfurylase small subunit</fullName>
    </alternativeName>
    <alternativeName>
        <fullName evidence="9">Sulfate adenylate transferase</fullName>
    </alternativeName>
</protein>
<evidence type="ECO:0000256" key="9">
    <source>
        <dbReference type="ARBA" id="ARBA00031812"/>
    </source>
</evidence>
<dbReference type="GO" id="GO:0004781">
    <property type="term" value="F:sulfate adenylyltransferase (ATP) activity"/>
    <property type="evidence" value="ECO:0007669"/>
    <property type="project" value="UniProtKB-EC"/>
</dbReference>
<dbReference type="PIRSF" id="PIRSF002936">
    <property type="entry name" value="CysDAde_trans"/>
    <property type="match status" value="1"/>
</dbReference>
<dbReference type="AlphaFoldDB" id="A0A0C1TMV0"/>
<dbReference type="InterPro" id="IPR011784">
    <property type="entry name" value="SO4_adenylTrfase_ssu"/>
</dbReference>
<keyword evidence="5 11" id="KW-0548">Nucleotidyltransferase</keyword>
<reference evidence="11 12" key="1">
    <citation type="submission" date="2015-01" db="EMBL/GenBank/DDBJ databases">
        <title>Genome sequence of the anaerobic bacterium Geobacter soli GSS01, a dissimilatory Fe(III) reducer from soil.</title>
        <authorList>
            <person name="Yang G."/>
            <person name="Zhou S."/>
        </authorList>
    </citation>
    <scope>NUCLEOTIDE SEQUENCE [LARGE SCALE GENOMIC DNA]</scope>
    <source>
        <strain evidence="11 12">GSS01</strain>
    </source>
</reference>
<dbReference type="InterPro" id="IPR002500">
    <property type="entry name" value="PAPS_reduct_dom"/>
</dbReference>
<dbReference type="SUPFAM" id="SSF52402">
    <property type="entry name" value="Adenine nucleotide alpha hydrolases-like"/>
    <property type="match status" value="1"/>
</dbReference>
<comment type="similarity">
    <text evidence="1">Belongs to the PAPS reductase family. CysD subfamily.</text>
</comment>